<evidence type="ECO:0000256" key="2">
    <source>
        <dbReference type="SAM" id="SignalP"/>
    </source>
</evidence>
<reference evidence="3" key="1">
    <citation type="journal article" date="2023" name="Mol. Phylogenet. Evol.">
        <title>Genome-scale phylogeny and comparative genomics of the fungal order Sordariales.</title>
        <authorList>
            <person name="Hensen N."/>
            <person name="Bonometti L."/>
            <person name="Westerberg I."/>
            <person name="Brannstrom I.O."/>
            <person name="Guillou S."/>
            <person name="Cros-Aarteil S."/>
            <person name="Calhoun S."/>
            <person name="Haridas S."/>
            <person name="Kuo A."/>
            <person name="Mondo S."/>
            <person name="Pangilinan J."/>
            <person name="Riley R."/>
            <person name="LaButti K."/>
            <person name="Andreopoulos B."/>
            <person name="Lipzen A."/>
            <person name="Chen C."/>
            <person name="Yan M."/>
            <person name="Daum C."/>
            <person name="Ng V."/>
            <person name="Clum A."/>
            <person name="Steindorff A."/>
            <person name="Ohm R.A."/>
            <person name="Martin F."/>
            <person name="Silar P."/>
            <person name="Natvig D.O."/>
            <person name="Lalanne C."/>
            <person name="Gautier V."/>
            <person name="Ament-Velasquez S.L."/>
            <person name="Kruys A."/>
            <person name="Hutchinson M.I."/>
            <person name="Powell A.J."/>
            <person name="Barry K."/>
            <person name="Miller A.N."/>
            <person name="Grigoriev I.V."/>
            <person name="Debuchy R."/>
            <person name="Gladieux P."/>
            <person name="Hiltunen Thoren M."/>
            <person name="Johannesson H."/>
        </authorList>
    </citation>
    <scope>NUCLEOTIDE SEQUENCE</scope>
    <source>
        <strain evidence="3">CBS 955.72</strain>
    </source>
</reference>
<proteinExistence type="predicted"/>
<dbReference type="Proteomes" id="UP001275084">
    <property type="component" value="Unassembled WGS sequence"/>
</dbReference>
<evidence type="ECO:0008006" key="5">
    <source>
        <dbReference type="Google" id="ProtNLM"/>
    </source>
</evidence>
<feature type="compositionally biased region" description="Polar residues" evidence="1">
    <location>
        <begin position="40"/>
        <end position="62"/>
    </location>
</feature>
<evidence type="ECO:0000313" key="3">
    <source>
        <dbReference type="EMBL" id="KAK3348624.1"/>
    </source>
</evidence>
<evidence type="ECO:0000313" key="4">
    <source>
        <dbReference type="Proteomes" id="UP001275084"/>
    </source>
</evidence>
<dbReference type="AlphaFoldDB" id="A0AAJ0MBK2"/>
<protein>
    <recommendedName>
        <fullName evidence="5">Secreted protein</fullName>
    </recommendedName>
</protein>
<feature type="signal peptide" evidence="2">
    <location>
        <begin position="1"/>
        <end position="21"/>
    </location>
</feature>
<organism evidence="3 4">
    <name type="scientific">Lasiosphaeria hispida</name>
    <dbReference type="NCBI Taxonomy" id="260671"/>
    <lineage>
        <taxon>Eukaryota</taxon>
        <taxon>Fungi</taxon>
        <taxon>Dikarya</taxon>
        <taxon>Ascomycota</taxon>
        <taxon>Pezizomycotina</taxon>
        <taxon>Sordariomycetes</taxon>
        <taxon>Sordariomycetidae</taxon>
        <taxon>Sordariales</taxon>
        <taxon>Lasiosphaeriaceae</taxon>
        <taxon>Lasiosphaeria</taxon>
    </lineage>
</organism>
<accession>A0AAJ0MBK2</accession>
<feature type="region of interest" description="Disordered" evidence="1">
    <location>
        <begin position="37"/>
        <end position="90"/>
    </location>
</feature>
<comment type="caution">
    <text evidence="3">The sequence shown here is derived from an EMBL/GenBank/DDBJ whole genome shotgun (WGS) entry which is preliminary data.</text>
</comment>
<keyword evidence="4" id="KW-1185">Reference proteome</keyword>
<dbReference type="EMBL" id="JAUIQD010000005">
    <property type="protein sequence ID" value="KAK3348624.1"/>
    <property type="molecule type" value="Genomic_DNA"/>
</dbReference>
<name>A0AAJ0MBK2_9PEZI</name>
<reference evidence="3" key="2">
    <citation type="submission" date="2023-06" db="EMBL/GenBank/DDBJ databases">
        <authorList>
            <consortium name="Lawrence Berkeley National Laboratory"/>
            <person name="Haridas S."/>
            <person name="Hensen N."/>
            <person name="Bonometti L."/>
            <person name="Westerberg I."/>
            <person name="Brannstrom I.O."/>
            <person name="Guillou S."/>
            <person name="Cros-Aarteil S."/>
            <person name="Calhoun S."/>
            <person name="Kuo A."/>
            <person name="Mondo S."/>
            <person name="Pangilinan J."/>
            <person name="Riley R."/>
            <person name="Labutti K."/>
            <person name="Andreopoulos B."/>
            <person name="Lipzen A."/>
            <person name="Chen C."/>
            <person name="Yanf M."/>
            <person name="Daum C."/>
            <person name="Ng V."/>
            <person name="Clum A."/>
            <person name="Steindorff A."/>
            <person name="Ohm R."/>
            <person name="Martin F."/>
            <person name="Silar P."/>
            <person name="Natvig D."/>
            <person name="Lalanne C."/>
            <person name="Gautier V."/>
            <person name="Ament-Velasquez S.L."/>
            <person name="Kruys A."/>
            <person name="Hutchinson M.I."/>
            <person name="Powell A.J."/>
            <person name="Barry K."/>
            <person name="Miller A.N."/>
            <person name="Grigoriev I.V."/>
            <person name="Debuchy R."/>
            <person name="Gladieux P."/>
            <person name="Thoren M.H."/>
            <person name="Johannesson H."/>
        </authorList>
    </citation>
    <scope>NUCLEOTIDE SEQUENCE</scope>
    <source>
        <strain evidence="3">CBS 955.72</strain>
    </source>
</reference>
<keyword evidence="2" id="KW-0732">Signal</keyword>
<feature type="chain" id="PRO_5042465250" description="Secreted protein" evidence="2">
    <location>
        <begin position="22"/>
        <end position="90"/>
    </location>
</feature>
<sequence>MRKRWVTLGFWIAYCLTPNVSTPLLATRATATAATKLHTNQGEHNTSFTTFTSSKQPQTTPTKLAYEPTKPRYQRSVPTTRPRPNRRPDR</sequence>
<gene>
    <name evidence="3" type="ORF">B0T25DRAFT_226756</name>
</gene>
<evidence type="ECO:0000256" key="1">
    <source>
        <dbReference type="SAM" id="MobiDB-lite"/>
    </source>
</evidence>